<dbReference type="EMBL" id="CYSR01000040">
    <property type="protein sequence ID" value="CUI02115.1"/>
    <property type="molecule type" value="Genomic_DNA"/>
</dbReference>
<dbReference type="AlphaFoldDB" id="A0A0P1HEP8"/>
<accession>A0A0P1HEP8</accession>
<keyword evidence="1" id="KW-0812">Transmembrane</keyword>
<evidence type="ECO:0000313" key="3">
    <source>
        <dbReference type="Proteomes" id="UP000051326"/>
    </source>
</evidence>
<sequence>MKKATQIMGQTAAAPRMTKAAALLIAIGLSVPVFLVMTVVEAVVF</sequence>
<gene>
    <name evidence="2" type="ORF">PHA8399_04277</name>
</gene>
<keyword evidence="1" id="KW-1133">Transmembrane helix</keyword>
<dbReference type="RefSeq" id="WP_167592843.1">
    <property type="nucleotide sequence ID" value="NZ_CYSR01000040.1"/>
</dbReference>
<reference evidence="2 3" key="1">
    <citation type="submission" date="2015-09" db="EMBL/GenBank/DDBJ databases">
        <authorList>
            <consortium name="Swine Surveillance"/>
        </authorList>
    </citation>
    <scope>NUCLEOTIDE SEQUENCE [LARGE SCALE GENOMIC DNA]</scope>
    <source>
        <strain evidence="2 3">CECT 8399</strain>
    </source>
</reference>
<feature type="transmembrane region" description="Helical" evidence="1">
    <location>
        <begin position="21"/>
        <end position="44"/>
    </location>
</feature>
<evidence type="ECO:0000313" key="2">
    <source>
        <dbReference type="EMBL" id="CUI02115.1"/>
    </source>
</evidence>
<evidence type="ECO:0000256" key="1">
    <source>
        <dbReference type="SAM" id="Phobius"/>
    </source>
</evidence>
<proteinExistence type="predicted"/>
<keyword evidence="1" id="KW-0472">Membrane</keyword>
<name>A0A0P1HEP8_9RHOB</name>
<protein>
    <submittedName>
        <fullName evidence="2">Uncharacterized protein</fullName>
    </submittedName>
</protein>
<organism evidence="2 3">
    <name type="scientific">Leisingera aquaemixtae</name>
    <dbReference type="NCBI Taxonomy" id="1396826"/>
    <lineage>
        <taxon>Bacteria</taxon>
        <taxon>Pseudomonadati</taxon>
        <taxon>Pseudomonadota</taxon>
        <taxon>Alphaproteobacteria</taxon>
        <taxon>Rhodobacterales</taxon>
        <taxon>Roseobacteraceae</taxon>
        <taxon>Leisingera</taxon>
    </lineage>
</organism>
<dbReference type="Proteomes" id="UP000051326">
    <property type="component" value="Unassembled WGS sequence"/>
</dbReference>